<feature type="domain" description="F-box" evidence="3">
    <location>
        <begin position="1"/>
        <end position="50"/>
    </location>
</feature>
<sequence>MASLLTIPLELLVAISALLPTEDLGALRLVCKQTEKSLYEWFSQEFFSKKQFMLTHTSLQALIDISKHASFSKKLTHVIIATNVYEEIPLRFRDEEAAARYVQGYEEQKALLSTGVDREMLSEAFSRLENLQTVGIRNFDSNKRTRDGKSWSSWGATTVYRETGVRLSFADRGSYSPEITTRFVSRIFSSVLYALGRANRQPPQFEVLLRQHGLLDSAFFLPDFFLPTIEPVLRNMTTLLLNVSLVIRLLHTHSNGASADLHPGRSLRHFLRHTPNLTHLRLNFEKHLVANNEAFLSWLSTPPPPPTMPVSFLHPDPVALPLLKTLELGQQSVRADILTSLIARFAPTLEDLSLWRMNIHSFTHIPMGHQPNFWRDFFNKVSKIPQLNLNHLKVGMLQQDHSYVNFREKEDAKPLKVKEHTGKGMDKFWEELAEQVFVDRQPEIPHSNGDDSGEDEDMNDEEEEEDDDEGEEDDDDNSDVSESVEQYNAAHAGSVW</sequence>
<accession>W6XUZ7</accession>
<feature type="signal peptide" evidence="2">
    <location>
        <begin position="1"/>
        <end position="17"/>
    </location>
</feature>
<evidence type="ECO:0000256" key="2">
    <source>
        <dbReference type="SAM" id="SignalP"/>
    </source>
</evidence>
<organism evidence="4 5">
    <name type="scientific">Cochliobolus carbonum (strain 26-R-13)</name>
    <name type="common">Maize leaf spot fungus</name>
    <name type="synonym">Bipolaris zeicola</name>
    <dbReference type="NCBI Taxonomy" id="930089"/>
    <lineage>
        <taxon>Eukaryota</taxon>
        <taxon>Fungi</taxon>
        <taxon>Dikarya</taxon>
        <taxon>Ascomycota</taxon>
        <taxon>Pezizomycotina</taxon>
        <taxon>Dothideomycetes</taxon>
        <taxon>Pleosporomycetidae</taxon>
        <taxon>Pleosporales</taxon>
        <taxon>Pleosporineae</taxon>
        <taxon>Pleosporaceae</taxon>
        <taxon>Bipolaris</taxon>
    </lineage>
</organism>
<dbReference type="STRING" id="930089.W6XUZ7"/>
<feature type="compositionally biased region" description="Acidic residues" evidence="1">
    <location>
        <begin position="451"/>
        <end position="479"/>
    </location>
</feature>
<proteinExistence type="predicted"/>
<evidence type="ECO:0000313" key="4">
    <source>
        <dbReference type="EMBL" id="EUC29583.1"/>
    </source>
</evidence>
<dbReference type="OrthoDB" id="5279008at2759"/>
<dbReference type="RefSeq" id="XP_007716112.1">
    <property type="nucleotide sequence ID" value="XM_007717922.1"/>
</dbReference>
<dbReference type="Pfam" id="PF00646">
    <property type="entry name" value="F-box"/>
    <property type="match status" value="1"/>
</dbReference>
<dbReference type="InterPro" id="IPR001810">
    <property type="entry name" value="F-box_dom"/>
</dbReference>
<dbReference type="eggNOG" id="ENOG502SIJ0">
    <property type="taxonomic scope" value="Eukaryota"/>
</dbReference>
<dbReference type="HOGENOM" id="CLU_034964_0_0_1"/>
<reference evidence="4 5" key="1">
    <citation type="journal article" date="2013" name="PLoS Genet.">
        <title>Comparative genome structure, secondary metabolite, and effector coding capacity across Cochliobolus pathogens.</title>
        <authorList>
            <person name="Condon B.J."/>
            <person name="Leng Y."/>
            <person name="Wu D."/>
            <person name="Bushley K.E."/>
            <person name="Ohm R.A."/>
            <person name="Otillar R."/>
            <person name="Martin J."/>
            <person name="Schackwitz W."/>
            <person name="Grimwood J."/>
            <person name="MohdZainudin N."/>
            <person name="Xue C."/>
            <person name="Wang R."/>
            <person name="Manning V.A."/>
            <person name="Dhillon B."/>
            <person name="Tu Z.J."/>
            <person name="Steffenson B.J."/>
            <person name="Salamov A."/>
            <person name="Sun H."/>
            <person name="Lowry S."/>
            <person name="LaButti K."/>
            <person name="Han J."/>
            <person name="Copeland A."/>
            <person name="Lindquist E."/>
            <person name="Barry K."/>
            <person name="Schmutz J."/>
            <person name="Baker S.E."/>
            <person name="Ciuffetti L.M."/>
            <person name="Grigoriev I.V."/>
            <person name="Zhong S."/>
            <person name="Turgeon B.G."/>
        </authorList>
    </citation>
    <scope>NUCLEOTIDE SEQUENCE [LARGE SCALE GENOMIC DNA]</scope>
    <source>
        <strain evidence="4 5">26-R-13</strain>
    </source>
</reference>
<name>W6XUZ7_COCC2</name>
<dbReference type="EMBL" id="KI964740">
    <property type="protein sequence ID" value="EUC29583.1"/>
    <property type="molecule type" value="Genomic_DNA"/>
</dbReference>
<evidence type="ECO:0000313" key="5">
    <source>
        <dbReference type="Proteomes" id="UP000053841"/>
    </source>
</evidence>
<dbReference type="GeneID" id="19146558"/>
<gene>
    <name evidence="4" type="ORF">COCCADRAFT_29369</name>
</gene>
<evidence type="ECO:0000256" key="1">
    <source>
        <dbReference type="SAM" id="MobiDB-lite"/>
    </source>
</evidence>
<keyword evidence="5" id="KW-1185">Reference proteome</keyword>
<dbReference type="AlphaFoldDB" id="W6XUZ7"/>
<protein>
    <recommendedName>
        <fullName evidence="3">F-box domain-containing protein</fullName>
    </recommendedName>
</protein>
<feature type="chain" id="PRO_5004885765" description="F-box domain-containing protein" evidence="2">
    <location>
        <begin position="18"/>
        <end position="496"/>
    </location>
</feature>
<dbReference type="Proteomes" id="UP000053841">
    <property type="component" value="Unassembled WGS sequence"/>
</dbReference>
<dbReference type="KEGG" id="bze:COCCADRAFT_29369"/>
<dbReference type="PROSITE" id="PS50181">
    <property type="entry name" value="FBOX"/>
    <property type="match status" value="1"/>
</dbReference>
<keyword evidence="2" id="KW-0732">Signal</keyword>
<feature type="region of interest" description="Disordered" evidence="1">
    <location>
        <begin position="439"/>
        <end position="496"/>
    </location>
</feature>
<evidence type="ECO:0000259" key="3">
    <source>
        <dbReference type="PROSITE" id="PS50181"/>
    </source>
</evidence>